<proteinExistence type="predicted"/>
<organism evidence="1 2">
    <name type="scientific">Effrenium voratum</name>
    <dbReference type="NCBI Taxonomy" id="2562239"/>
    <lineage>
        <taxon>Eukaryota</taxon>
        <taxon>Sar</taxon>
        <taxon>Alveolata</taxon>
        <taxon>Dinophyceae</taxon>
        <taxon>Suessiales</taxon>
        <taxon>Symbiodiniaceae</taxon>
        <taxon>Effrenium</taxon>
    </lineage>
</organism>
<comment type="caution">
    <text evidence="1">The sequence shown here is derived from an EMBL/GenBank/DDBJ whole genome shotgun (WGS) entry which is preliminary data.</text>
</comment>
<protein>
    <submittedName>
        <fullName evidence="1">Uncharacterized protein</fullName>
    </submittedName>
</protein>
<dbReference type="Proteomes" id="UP001178507">
    <property type="component" value="Unassembled WGS sequence"/>
</dbReference>
<sequence length="119" mass="13572">MRLLERRASSIECQRPLNHAALFFEAERVCGVCAVCWLPRSGLSQEGRGPGRSRRRSSPRLLRITRFSDRAEAPGLLECYSDFVLFLWKHVWLGLEPRGLLETRGFALTGTFGPQQDRP</sequence>
<evidence type="ECO:0000313" key="2">
    <source>
        <dbReference type="Proteomes" id="UP001178507"/>
    </source>
</evidence>
<dbReference type="AlphaFoldDB" id="A0AA36NLQ8"/>
<dbReference type="EMBL" id="CAUJNA010003781">
    <property type="protein sequence ID" value="CAJ1409701.1"/>
    <property type="molecule type" value="Genomic_DNA"/>
</dbReference>
<keyword evidence="2" id="KW-1185">Reference proteome</keyword>
<reference evidence="1" key="1">
    <citation type="submission" date="2023-08" db="EMBL/GenBank/DDBJ databases">
        <authorList>
            <person name="Chen Y."/>
            <person name="Shah S."/>
            <person name="Dougan E. K."/>
            <person name="Thang M."/>
            <person name="Chan C."/>
        </authorList>
    </citation>
    <scope>NUCLEOTIDE SEQUENCE</scope>
</reference>
<gene>
    <name evidence="1" type="ORF">EVOR1521_LOCUS30726</name>
</gene>
<accession>A0AA36NLQ8</accession>
<name>A0AA36NLQ8_9DINO</name>
<evidence type="ECO:0000313" key="1">
    <source>
        <dbReference type="EMBL" id="CAJ1409701.1"/>
    </source>
</evidence>